<evidence type="ECO:0000313" key="2">
    <source>
        <dbReference type="Proteomes" id="UP000034112"/>
    </source>
</evidence>
<name>A0A0F9XEJ1_TRIHA</name>
<protein>
    <submittedName>
        <fullName evidence="1">Uncharacterized protein</fullName>
    </submittedName>
</protein>
<sequence>MALQNVQVRPHETADLNELETFIESLIGQTVPSTVSRVPVFSFKTSEENVKLIKDKFGNDVIIDAVNC</sequence>
<dbReference type="EMBL" id="JOKZ01000108">
    <property type="protein sequence ID" value="KKP03486.1"/>
    <property type="molecule type" value="Genomic_DNA"/>
</dbReference>
<dbReference type="AlphaFoldDB" id="A0A0F9XEJ1"/>
<accession>A0A0F9XEJ1</accession>
<organism evidence="1 2">
    <name type="scientific">Trichoderma harzianum</name>
    <name type="common">Hypocrea lixii</name>
    <dbReference type="NCBI Taxonomy" id="5544"/>
    <lineage>
        <taxon>Eukaryota</taxon>
        <taxon>Fungi</taxon>
        <taxon>Dikarya</taxon>
        <taxon>Ascomycota</taxon>
        <taxon>Pezizomycotina</taxon>
        <taxon>Sordariomycetes</taxon>
        <taxon>Hypocreomycetidae</taxon>
        <taxon>Hypocreales</taxon>
        <taxon>Hypocreaceae</taxon>
        <taxon>Trichoderma</taxon>
    </lineage>
</organism>
<dbReference type="OrthoDB" id="5100278at2759"/>
<proteinExistence type="predicted"/>
<evidence type="ECO:0000313" key="1">
    <source>
        <dbReference type="EMBL" id="KKP03486.1"/>
    </source>
</evidence>
<gene>
    <name evidence="1" type="ORF">THAR02_04406</name>
</gene>
<dbReference type="Proteomes" id="UP000034112">
    <property type="component" value="Unassembled WGS sequence"/>
</dbReference>
<reference evidence="2" key="1">
    <citation type="journal article" date="2015" name="Genome Announc.">
        <title>Draft whole-genome sequence of the biocontrol agent Trichoderma harzianum T6776.</title>
        <authorList>
            <person name="Baroncelli R."/>
            <person name="Piaggeschi G."/>
            <person name="Fiorini L."/>
            <person name="Bertolini E."/>
            <person name="Zapparata A."/>
            <person name="Pe M.E."/>
            <person name="Sarrocco S."/>
            <person name="Vannacci G."/>
        </authorList>
    </citation>
    <scope>NUCLEOTIDE SEQUENCE [LARGE SCALE GENOMIC DNA]</scope>
    <source>
        <strain evidence="2">T6776</strain>
    </source>
</reference>
<dbReference type="OMA" id="MAIQSVQ"/>
<comment type="caution">
    <text evidence="1">The sequence shown here is derived from an EMBL/GenBank/DDBJ whole genome shotgun (WGS) entry which is preliminary data.</text>
</comment>